<dbReference type="PANTHER" id="PTHR46322:SF1">
    <property type="entry name" value="PUROMYCIN-SENSITIVE AMINOPEPTIDASE"/>
    <property type="match status" value="1"/>
</dbReference>
<evidence type="ECO:0000256" key="5">
    <source>
        <dbReference type="ARBA" id="ARBA00015611"/>
    </source>
</evidence>
<dbReference type="EC" id="3.4.11.2" evidence="4 12"/>
<evidence type="ECO:0000256" key="4">
    <source>
        <dbReference type="ARBA" id="ARBA00012564"/>
    </source>
</evidence>
<dbReference type="SUPFAM" id="SSF63737">
    <property type="entry name" value="Leukotriene A4 hydrolase N-terminal domain"/>
    <property type="match status" value="1"/>
</dbReference>
<comment type="caution">
    <text evidence="17">The sequence shown here is derived from an EMBL/GenBank/DDBJ whole genome shotgun (WGS) entry which is preliminary data.</text>
</comment>
<dbReference type="InterPro" id="IPR045357">
    <property type="entry name" value="Aminopeptidase_N-like_N"/>
</dbReference>
<keyword evidence="8" id="KW-0479">Metal-binding</keyword>
<dbReference type="GO" id="GO:0008237">
    <property type="term" value="F:metallopeptidase activity"/>
    <property type="evidence" value="ECO:0007669"/>
    <property type="project" value="UniProtKB-UniRule"/>
</dbReference>
<dbReference type="Gene3D" id="3.30.2010.30">
    <property type="match status" value="1"/>
</dbReference>
<dbReference type="PANTHER" id="PTHR46322">
    <property type="entry name" value="PUROMYCIN-SENSITIVE AMINOPEPTIDASE"/>
    <property type="match status" value="1"/>
</dbReference>
<dbReference type="Proteomes" id="UP001143372">
    <property type="component" value="Unassembled WGS sequence"/>
</dbReference>
<dbReference type="FunFam" id="2.60.40.1840:FF:000001">
    <property type="entry name" value="Aminopeptidase N"/>
    <property type="match status" value="1"/>
</dbReference>
<evidence type="ECO:0000256" key="3">
    <source>
        <dbReference type="ARBA" id="ARBA00010136"/>
    </source>
</evidence>
<proteinExistence type="inferred from homology"/>
<evidence type="ECO:0000256" key="1">
    <source>
        <dbReference type="ARBA" id="ARBA00000098"/>
    </source>
</evidence>
<dbReference type="InterPro" id="IPR035414">
    <property type="entry name" value="Peptidase_M1_pepN_Ig-like"/>
</dbReference>
<evidence type="ECO:0000259" key="14">
    <source>
        <dbReference type="Pfam" id="PF11940"/>
    </source>
</evidence>
<evidence type="ECO:0000259" key="16">
    <source>
        <dbReference type="Pfam" id="PF17900"/>
    </source>
</evidence>
<dbReference type="FunFam" id="3.30.2010.30:FF:000002">
    <property type="entry name" value="Putative aminopeptidase N"/>
    <property type="match status" value="1"/>
</dbReference>
<feature type="domain" description="Peptidase M1 alanyl aminopeptidase Ig-like fold" evidence="14">
    <location>
        <begin position="450"/>
        <end position="549"/>
    </location>
</feature>
<dbReference type="Gene3D" id="1.10.390.10">
    <property type="entry name" value="Neutral Protease Domain 2"/>
    <property type="match status" value="1"/>
</dbReference>
<evidence type="ECO:0000259" key="15">
    <source>
        <dbReference type="Pfam" id="PF17432"/>
    </source>
</evidence>
<dbReference type="CDD" id="cd09600">
    <property type="entry name" value="M1_APN"/>
    <property type="match status" value="1"/>
</dbReference>
<dbReference type="GO" id="GO:0016285">
    <property type="term" value="F:alanyl aminopeptidase activity"/>
    <property type="evidence" value="ECO:0007669"/>
    <property type="project" value="UniProtKB-EC"/>
</dbReference>
<keyword evidence="10" id="KW-0862">Zinc</keyword>
<dbReference type="PRINTS" id="PR00756">
    <property type="entry name" value="ALADIPTASE"/>
</dbReference>
<feature type="domain" description="Aminopeptidase N-like N-terminal" evidence="16">
    <location>
        <begin position="28"/>
        <end position="192"/>
    </location>
</feature>
<dbReference type="InterPro" id="IPR001930">
    <property type="entry name" value="Peptidase_M1"/>
</dbReference>
<evidence type="ECO:0000313" key="17">
    <source>
        <dbReference type="EMBL" id="GLK68182.1"/>
    </source>
</evidence>
<reference evidence="17" key="1">
    <citation type="journal article" date="2014" name="Int. J. Syst. Evol. Microbiol.">
        <title>Complete genome sequence of Corynebacterium casei LMG S-19264T (=DSM 44701T), isolated from a smear-ripened cheese.</title>
        <authorList>
            <consortium name="US DOE Joint Genome Institute (JGI-PGF)"/>
            <person name="Walter F."/>
            <person name="Albersmeier A."/>
            <person name="Kalinowski J."/>
            <person name="Ruckert C."/>
        </authorList>
    </citation>
    <scope>NUCLEOTIDE SEQUENCE</scope>
    <source>
        <strain evidence="17">VKM B-2347</strain>
    </source>
</reference>
<dbReference type="Pfam" id="PF17900">
    <property type="entry name" value="Peptidase_M1_N"/>
    <property type="match status" value="1"/>
</dbReference>
<evidence type="ECO:0000259" key="13">
    <source>
        <dbReference type="Pfam" id="PF01433"/>
    </source>
</evidence>
<comment type="similarity">
    <text evidence="3">Belongs to the peptidase M1 family.</text>
</comment>
<evidence type="ECO:0000256" key="10">
    <source>
        <dbReference type="ARBA" id="ARBA00022833"/>
    </source>
</evidence>
<dbReference type="InterPro" id="IPR037144">
    <property type="entry name" value="Peptidase_M1_pepN_C_sf"/>
</dbReference>
<gene>
    <name evidence="17" type="primary">pepN</name>
    <name evidence="17" type="ORF">GCM10008179_18200</name>
</gene>
<evidence type="ECO:0000256" key="9">
    <source>
        <dbReference type="ARBA" id="ARBA00022801"/>
    </source>
</evidence>
<dbReference type="NCBIfam" id="TIGR02414">
    <property type="entry name" value="pepN_proteo"/>
    <property type="match status" value="1"/>
</dbReference>
<feature type="domain" description="Peptidase M1 membrane alanine aminopeptidase" evidence="13">
    <location>
        <begin position="232"/>
        <end position="444"/>
    </location>
</feature>
<comment type="cofactor">
    <cofactor evidence="2">
        <name>Zn(2+)</name>
        <dbReference type="ChEBI" id="CHEBI:29105"/>
    </cofactor>
</comment>
<keyword evidence="7" id="KW-0645">Protease</keyword>
<dbReference type="RefSeq" id="WP_271168406.1">
    <property type="nucleotide sequence ID" value="NZ_BSFI01000007.1"/>
</dbReference>
<dbReference type="AlphaFoldDB" id="A0A9W6J0N2"/>
<dbReference type="GO" id="GO:0006508">
    <property type="term" value="P:proteolysis"/>
    <property type="evidence" value="ECO:0007669"/>
    <property type="project" value="UniProtKB-UniRule"/>
</dbReference>
<organism evidence="17 18">
    <name type="scientific">Hansschlegelia plantiphila</name>
    <dbReference type="NCBI Taxonomy" id="374655"/>
    <lineage>
        <taxon>Bacteria</taxon>
        <taxon>Pseudomonadati</taxon>
        <taxon>Pseudomonadota</taxon>
        <taxon>Alphaproteobacteria</taxon>
        <taxon>Hyphomicrobiales</taxon>
        <taxon>Methylopilaceae</taxon>
        <taxon>Hansschlegelia</taxon>
    </lineage>
</organism>
<dbReference type="Pfam" id="PF17432">
    <property type="entry name" value="DUF3458_C"/>
    <property type="match status" value="1"/>
</dbReference>
<dbReference type="InterPro" id="IPR024601">
    <property type="entry name" value="Peptidase_M1_pepN_C"/>
</dbReference>
<dbReference type="SUPFAM" id="SSF55486">
    <property type="entry name" value="Metalloproteases ('zincins'), catalytic domain"/>
    <property type="match status" value="1"/>
</dbReference>
<sequence length="879" mass="96264">MRAEDPRPVRLAEYRPSDFLIDAVELDVMLDPTATRVTARLRLRPNPAGRDNAALTLDGDDLNLVSAAIDGDPLRVDDLDVSPSSLTIANPPRRPFELTVTTLVDPSANTKLMGLYRSNGAYCTQCEAEGFRRITYFLDRPDVLAVYTIRIEGSEAENPVLLSNGNLVETGAAGEGRHFAVWHDPHPKPSYLFALVAGDLGVVEDQFVTMGGRKVTLKVFVEHGKEDRAVHAMESIKASMRWDEEAFGREYDLDVFMVVAVSYFNMGAMENKGLNVFNDKYVLASPETATDGDYANIEAIIAHEYFHNWTGNRITCRDWFQLCLKEGLTVFRDQEFTADMRSRPVKRISDVRGLRSVQFAEDAGPLAHPVRPEVYAEINNFYTPTVYEKGAEVIRMLKTWIGGDAFRAGMDLYFDRHDGQACTIEQFIACFAEVSGRDFSQFLRWYSQAGTPEVRIATAYDAEARTFTLDAAQSTPATPGQHTKLPVVIPLALGLVGPDGRDMPLVVGGAPAGPVFALTDETTRIVFENVEQRPAPSLFRNFSAPVKVVSDIADDDLLFLAAHDSDPFNRWQAAQTVALRHLVASVAAVRSGREPADEPRLAEALSRAFDPAESDCAYAAQIAALPSEGDVARELGEDVDPDAIHAARGFLKSAMRRRLGPQLLAAYERLAETGPYSPDAASAGRRALKVAALDLLAAGGERDGIARAHALYSGARNMTDRVMALQVLSLHASPEREDALADFARVYGQDPLLLDKWFVIQASAPLPDTIDRVETLMASPGFDIRNPNRVRSLIGTFGAGNPTQFNRPDGRGYAFVAGVVAELNASNPQVAARLLGAFRTWRSLEPQRRGKAEAALRGLADMPRLSADVADIVRRALAA</sequence>
<dbReference type="Gene3D" id="2.60.40.1840">
    <property type="match status" value="1"/>
</dbReference>
<evidence type="ECO:0000313" key="18">
    <source>
        <dbReference type="Proteomes" id="UP001143372"/>
    </source>
</evidence>
<dbReference type="InterPro" id="IPR027268">
    <property type="entry name" value="Peptidase_M4/M1_CTD_sf"/>
</dbReference>
<keyword evidence="11" id="KW-0482">Metalloprotease</keyword>
<dbReference type="Pfam" id="PF11940">
    <property type="entry name" value="DUF3458"/>
    <property type="match status" value="1"/>
</dbReference>
<dbReference type="InterPro" id="IPR042097">
    <property type="entry name" value="Aminopeptidase_N-like_N_sf"/>
</dbReference>
<dbReference type="InterPro" id="IPR014782">
    <property type="entry name" value="Peptidase_M1_dom"/>
</dbReference>
<evidence type="ECO:0000256" key="11">
    <source>
        <dbReference type="ARBA" id="ARBA00023049"/>
    </source>
</evidence>
<evidence type="ECO:0000256" key="12">
    <source>
        <dbReference type="NCBIfam" id="TIGR02414"/>
    </source>
</evidence>
<name>A0A9W6J0N2_9HYPH</name>
<dbReference type="Pfam" id="PF01433">
    <property type="entry name" value="Peptidase_M1"/>
    <property type="match status" value="1"/>
</dbReference>
<reference evidence="17" key="2">
    <citation type="submission" date="2023-01" db="EMBL/GenBank/DDBJ databases">
        <authorList>
            <person name="Sun Q."/>
            <person name="Evtushenko L."/>
        </authorList>
    </citation>
    <scope>NUCLEOTIDE SEQUENCE</scope>
    <source>
        <strain evidence="17">VKM B-2347</strain>
    </source>
</reference>
<feature type="domain" description="Peptidase M1 alanyl aminopeptidase C-terminal" evidence="15">
    <location>
        <begin position="554"/>
        <end position="878"/>
    </location>
</feature>
<keyword evidence="6 17" id="KW-0031">Aminopeptidase</keyword>
<dbReference type="Gene3D" id="2.60.40.1730">
    <property type="entry name" value="tricorn interacting facor f3 domain"/>
    <property type="match status" value="1"/>
</dbReference>
<accession>A0A9W6J0N2</accession>
<evidence type="ECO:0000256" key="7">
    <source>
        <dbReference type="ARBA" id="ARBA00022670"/>
    </source>
</evidence>
<dbReference type="GO" id="GO:0008270">
    <property type="term" value="F:zinc ion binding"/>
    <property type="evidence" value="ECO:0007669"/>
    <property type="project" value="InterPro"/>
</dbReference>
<evidence type="ECO:0000256" key="6">
    <source>
        <dbReference type="ARBA" id="ARBA00022438"/>
    </source>
</evidence>
<comment type="catalytic activity">
    <reaction evidence="1">
        <text>Release of an N-terminal amino acid, Xaa-|-Yaa- from a peptide, amide or arylamide. Xaa is preferably Ala, but may be most amino acids including Pro (slow action). When a terminal hydrophobic residue is followed by a prolyl residue, the two may be released as an intact Xaa-Pro dipeptide.</text>
        <dbReference type="EC" id="3.4.11.2"/>
    </reaction>
</comment>
<keyword evidence="9" id="KW-0378">Hydrolase</keyword>
<dbReference type="EMBL" id="BSFI01000007">
    <property type="protein sequence ID" value="GLK68182.1"/>
    <property type="molecule type" value="Genomic_DNA"/>
</dbReference>
<evidence type="ECO:0000256" key="8">
    <source>
        <dbReference type="ARBA" id="ARBA00022723"/>
    </source>
</evidence>
<dbReference type="InterPro" id="IPR038438">
    <property type="entry name" value="PepN_Ig-like_sf"/>
</dbReference>
<keyword evidence="18" id="KW-1185">Reference proteome</keyword>
<evidence type="ECO:0000256" key="2">
    <source>
        <dbReference type="ARBA" id="ARBA00001947"/>
    </source>
</evidence>
<dbReference type="InterPro" id="IPR012779">
    <property type="entry name" value="Peptidase_M1_pepN"/>
</dbReference>
<protein>
    <recommendedName>
        <fullName evidence="5 12">Aminopeptidase N</fullName>
        <ecNumber evidence="4 12">3.4.11.2</ecNumber>
    </recommendedName>
</protein>
<dbReference type="Gene3D" id="1.25.50.10">
    <property type="entry name" value="Peptidase M1, alanyl aminopeptidase, C-terminal domain"/>
    <property type="match status" value="1"/>
</dbReference>